<evidence type="ECO:0000313" key="1">
    <source>
        <dbReference type="EMBL" id="CAH9091468.1"/>
    </source>
</evidence>
<keyword evidence="2" id="KW-1185">Reference proteome</keyword>
<sequence length="156" mass="18375">MDSEQSHWATGHELRITFVHLLLQESLSMPNMAWEKCWPYLSDLLGRISIIKLDEKQIKNYCLLEIEKLLQHRGKSLFYYDGMPRVTDLEIPSLHDILIHEELRYDRNALAEEDAKFIFTVMEDQKRVYETIVSTHICTGTVVQGKHICGRPYQHM</sequence>
<dbReference type="AlphaFoldDB" id="A0AAV0D6Y2"/>
<dbReference type="PANTHER" id="PTHR10492:SF101">
    <property type="entry name" value="ATP-DEPENDENT DNA HELICASE"/>
    <property type="match status" value="1"/>
</dbReference>
<dbReference type="PANTHER" id="PTHR10492">
    <property type="match status" value="1"/>
</dbReference>
<proteinExistence type="predicted"/>
<reference evidence="1" key="1">
    <citation type="submission" date="2022-07" db="EMBL/GenBank/DDBJ databases">
        <authorList>
            <person name="Macas J."/>
            <person name="Novak P."/>
            <person name="Neumann P."/>
        </authorList>
    </citation>
    <scope>NUCLEOTIDE SEQUENCE</scope>
</reference>
<evidence type="ECO:0000313" key="2">
    <source>
        <dbReference type="Proteomes" id="UP001152523"/>
    </source>
</evidence>
<accession>A0AAV0D6Y2</accession>
<dbReference type="EMBL" id="CAMAPF010000069">
    <property type="protein sequence ID" value="CAH9091468.1"/>
    <property type="molecule type" value="Genomic_DNA"/>
</dbReference>
<name>A0AAV0D6Y2_9ASTE</name>
<protein>
    <submittedName>
        <fullName evidence="1">Uncharacterized protein</fullName>
    </submittedName>
</protein>
<gene>
    <name evidence="1" type="ORF">CEPIT_LOCUS11721</name>
</gene>
<dbReference type="Proteomes" id="UP001152523">
    <property type="component" value="Unassembled WGS sequence"/>
</dbReference>
<organism evidence="1 2">
    <name type="scientific">Cuscuta epithymum</name>
    <dbReference type="NCBI Taxonomy" id="186058"/>
    <lineage>
        <taxon>Eukaryota</taxon>
        <taxon>Viridiplantae</taxon>
        <taxon>Streptophyta</taxon>
        <taxon>Embryophyta</taxon>
        <taxon>Tracheophyta</taxon>
        <taxon>Spermatophyta</taxon>
        <taxon>Magnoliopsida</taxon>
        <taxon>eudicotyledons</taxon>
        <taxon>Gunneridae</taxon>
        <taxon>Pentapetalae</taxon>
        <taxon>asterids</taxon>
        <taxon>lamiids</taxon>
        <taxon>Solanales</taxon>
        <taxon>Convolvulaceae</taxon>
        <taxon>Cuscuteae</taxon>
        <taxon>Cuscuta</taxon>
        <taxon>Cuscuta subgen. Cuscuta</taxon>
    </lineage>
</organism>
<comment type="caution">
    <text evidence="1">The sequence shown here is derived from an EMBL/GenBank/DDBJ whole genome shotgun (WGS) entry which is preliminary data.</text>
</comment>